<name>A0A4Q7URG9_PSEST</name>
<keyword evidence="2" id="KW-0732">Signal</keyword>
<feature type="chain" id="PRO_5039430118" description="Lipoprotein LprG" evidence="2">
    <location>
        <begin position="27"/>
        <end position="247"/>
    </location>
</feature>
<sequence length="247" mass="24486">MIRISPRRSGVAAALVCAVLMTGACTSDPAPSSPDPSNPGAPVAAATPEQAVGNAAVATTEAGSARTVLVAETAVGTVRATGPVRFAPFAADLTATVGAREIGVRTVDGTSWARFGTRWQQLSPGLLPVGAVAGALRSASGLTGVTEVGPERVGDVATTYYRGTVDLAAVPAPDATARAELDELAALATPNPGIEVWVGPDGRIVQLRTSSVATPGTQAASAPAPGAITVTLSDPGIPVEVTPPHTG</sequence>
<reference evidence="3 4" key="1">
    <citation type="submission" date="2019-02" db="EMBL/GenBank/DDBJ databases">
        <title>Sequencing the genomes of 1000 actinobacteria strains.</title>
        <authorList>
            <person name="Klenk H.-P."/>
        </authorList>
    </citation>
    <scope>NUCLEOTIDE SEQUENCE [LARGE SCALE GENOMIC DNA]</scope>
    <source>
        <strain evidence="3 4">DSM 45779</strain>
    </source>
</reference>
<dbReference type="AlphaFoldDB" id="A0A4Q7URG9"/>
<dbReference type="Gene3D" id="2.50.20.20">
    <property type="match status" value="1"/>
</dbReference>
<comment type="caution">
    <text evidence="3">The sequence shown here is derived from an EMBL/GenBank/DDBJ whole genome shotgun (WGS) entry which is preliminary data.</text>
</comment>
<organism evidence="3 4">
    <name type="scientific">Pseudonocardia sediminis</name>
    <dbReference type="NCBI Taxonomy" id="1397368"/>
    <lineage>
        <taxon>Bacteria</taxon>
        <taxon>Bacillati</taxon>
        <taxon>Actinomycetota</taxon>
        <taxon>Actinomycetes</taxon>
        <taxon>Pseudonocardiales</taxon>
        <taxon>Pseudonocardiaceae</taxon>
        <taxon>Pseudonocardia</taxon>
    </lineage>
</organism>
<evidence type="ECO:0000313" key="3">
    <source>
        <dbReference type="EMBL" id="RZT84186.1"/>
    </source>
</evidence>
<dbReference type="Proteomes" id="UP000291591">
    <property type="component" value="Unassembled WGS sequence"/>
</dbReference>
<evidence type="ECO:0008006" key="5">
    <source>
        <dbReference type="Google" id="ProtNLM"/>
    </source>
</evidence>
<dbReference type="SUPFAM" id="SSF89392">
    <property type="entry name" value="Prokaryotic lipoproteins and lipoprotein localization factors"/>
    <property type="match status" value="1"/>
</dbReference>
<dbReference type="OrthoDB" id="3576195at2"/>
<dbReference type="RefSeq" id="WP_130288824.1">
    <property type="nucleotide sequence ID" value="NZ_SHKL01000001.1"/>
</dbReference>
<feature type="signal peptide" evidence="2">
    <location>
        <begin position="1"/>
        <end position="26"/>
    </location>
</feature>
<proteinExistence type="predicted"/>
<dbReference type="EMBL" id="SHKL01000001">
    <property type="protein sequence ID" value="RZT84186.1"/>
    <property type="molecule type" value="Genomic_DNA"/>
</dbReference>
<dbReference type="InterPro" id="IPR029046">
    <property type="entry name" value="LolA/LolB/LppX"/>
</dbReference>
<evidence type="ECO:0000256" key="2">
    <source>
        <dbReference type="SAM" id="SignalP"/>
    </source>
</evidence>
<gene>
    <name evidence="3" type="ORF">EV383_1022</name>
</gene>
<protein>
    <recommendedName>
        <fullName evidence="5">Lipoprotein LprG</fullName>
    </recommendedName>
</protein>
<accession>A0A4Q7URG9</accession>
<keyword evidence="4" id="KW-1185">Reference proteome</keyword>
<dbReference type="PROSITE" id="PS51257">
    <property type="entry name" value="PROKAR_LIPOPROTEIN"/>
    <property type="match status" value="1"/>
</dbReference>
<evidence type="ECO:0000256" key="1">
    <source>
        <dbReference type="SAM" id="MobiDB-lite"/>
    </source>
</evidence>
<evidence type="ECO:0000313" key="4">
    <source>
        <dbReference type="Proteomes" id="UP000291591"/>
    </source>
</evidence>
<feature type="region of interest" description="Disordered" evidence="1">
    <location>
        <begin position="27"/>
        <end position="47"/>
    </location>
</feature>